<evidence type="ECO:0000313" key="3">
    <source>
        <dbReference type="Proteomes" id="UP001498398"/>
    </source>
</evidence>
<feature type="compositionally biased region" description="Basic and acidic residues" evidence="1">
    <location>
        <begin position="184"/>
        <end position="202"/>
    </location>
</feature>
<feature type="compositionally biased region" description="Basic residues" evidence="1">
    <location>
        <begin position="225"/>
        <end position="235"/>
    </location>
</feature>
<reference evidence="2 3" key="1">
    <citation type="submission" date="2024-01" db="EMBL/GenBank/DDBJ databases">
        <title>A draft genome for the cacao thread blight pathogen Marasmiellus scandens.</title>
        <authorList>
            <person name="Baruah I.K."/>
            <person name="Leung J."/>
            <person name="Bukari Y."/>
            <person name="Amoako-Attah I."/>
            <person name="Meinhardt L.W."/>
            <person name="Bailey B.A."/>
            <person name="Cohen S.P."/>
        </authorList>
    </citation>
    <scope>NUCLEOTIDE SEQUENCE [LARGE SCALE GENOMIC DNA]</scope>
    <source>
        <strain evidence="2 3">GH-19</strain>
    </source>
</reference>
<evidence type="ECO:0000313" key="2">
    <source>
        <dbReference type="EMBL" id="KAK7472177.1"/>
    </source>
</evidence>
<protein>
    <recommendedName>
        <fullName evidence="4">Rad60/SUMO-like domain-containing protein</fullName>
    </recommendedName>
</protein>
<feature type="compositionally biased region" description="Low complexity" evidence="1">
    <location>
        <begin position="383"/>
        <end position="400"/>
    </location>
</feature>
<accession>A0ABR1K4X5</accession>
<gene>
    <name evidence="2" type="ORF">VKT23_000299</name>
</gene>
<proteinExistence type="predicted"/>
<sequence length="528" mass="59163">MHLKSSHRPSESTQLQDVPVIIFKRGEKRKFLKRPDTYEDMVRVVRRKFDIAEYQIPIFETRSLEVCQNHSIEIDEEVYPLIVPSIDEIEVLLPGSPWQNGNGAASYAEPQWASGSGVEDIQMKYYEQEPDVLMHGAGDTADIKTEKKAKGKGKARDDILDSDTDTVIPAHRRPNAAPSNSNFDDGKPKSKSKSTKEKETTKTKKRQQNLEDVLEIDGDAATSPKRNKPTKTKSKPKPEIETGSDRDDARPATARSSMRRRTASLQPSRFDNDAGADNEIEELPPQTHDDVDGEDQQPHGHQQDDPAGLFDDEIVEIERVPRRENEPDLFRNAMEEMEVDEQLVQETKHVKVKKEFAEDENNRNAGPSNSSGRAGRGTGSVAPSPTKGSSSKTTKNSTEPLRQTPLRVHDTWDQSQGQSQSQDPAEDGTTEDGRFKVFIEGPEGETNRAEFMTRTRHPVRKVLQGACRHFGVDPKKAQLQLLIDSIGEDGETVTHYFKCPKDDTMGMAGVNAFASLRVTLESEDEEEY</sequence>
<feature type="region of interest" description="Disordered" evidence="1">
    <location>
        <begin position="143"/>
        <end position="432"/>
    </location>
</feature>
<feature type="compositionally biased region" description="Basic and acidic residues" evidence="1">
    <location>
        <begin position="346"/>
        <end position="362"/>
    </location>
</feature>
<evidence type="ECO:0000256" key="1">
    <source>
        <dbReference type="SAM" id="MobiDB-lite"/>
    </source>
</evidence>
<name>A0ABR1K4X5_9AGAR</name>
<feature type="compositionally biased region" description="Basic and acidic residues" evidence="1">
    <location>
        <begin position="316"/>
        <end position="329"/>
    </location>
</feature>
<dbReference type="EMBL" id="JBANRG010000001">
    <property type="protein sequence ID" value="KAK7472177.1"/>
    <property type="molecule type" value="Genomic_DNA"/>
</dbReference>
<dbReference type="Proteomes" id="UP001498398">
    <property type="component" value="Unassembled WGS sequence"/>
</dbReference>
<evidence type="ECO:0008006" key="4">
    <source>
        <dbReference type="Google" id="ProtNLM"/>
    </source>
</evidence>
<feature type="compositionally biased region" description="Polar residues" evidence="1">
    <location>
        <begin position="363"/>
        <end position="372"/>
    </location>
</feature>
<feature type="compositionally biased region" description="Basic and acidic residues" evidence="1">
    <location>
        <begin position="143"/>
        <end position="159"/>
    </location>
</feature>
<organism evidence="2 3">
    <name type="scientific">Marasmiellus scandens</name>
    <dbReference type="NCBI Taxonomy" id="2682957"/>
    <lineage>
        <taxon>Eukaryota</taxon>
        <taxon>Fungi</taxon>
        <taxon>Dikarya</taxon>
        <taxon>Basidiomycota</taxon>
        <taxon>Agaricomycotina</taxon>
        <taxon>Agaricomycetes</taxon>
        <taxon>Agaricomycetidae</taxon>
        <taxon>Agaricales</taxon>
        <taxon>Marasmiineae</taxon>
        <taxon>Omphalotaceae</taxon>
        <taxon>Marasmiellus</taxon>
    </lineage>
</organism>
<keyword evidence="3" id="KW-1185">Reference proteome</keyword>
<comment type="caution">
    <text evidence="2">The sequence shown here is derived from an EMBL/GenBank/DDBJ whole genome shotgun (WGS) entry which is preliminary data.</text>
</comment>
<feature type="compositionally biased region" description="Basic and acidic residues" evidence="1">
    <location>
        <begin position="236"/>
        <end position="250"/>
    </location>
</feature>